<dbReference type="SUPFAM" id="SSF88946">
    <property type="entry name" value="Sigma2 domain of RNA polymerase sigma factors"/>
    <property type="match status" value="1"/>
</dbReference>
<organism evidence="8 9">
    <name type="scientific">Vibrio aquaticus</name>
    <dbReference type="NCBI Taxonomy" id="2496559"/>
    <lineage>
        <taxon>Bacteria</taxon>
        <taxon>Pseudomonadati</taxon>
        <taxon>Pseudomonadota</taxon>
        <taxon>Gammaproteobacteria</taxon>
        <taxon>Vibrionales</taxon>
        <taxon>Vibrionaceae</taxon>
        <taxon>Vibrio</taxon>
    </lineage>
</organism>
<dbReference type="PANTHER" id="PTHR43133">
    <property type="entry name" value="RNA POLYMERASE ECF-TYPE SIGMA FACTO"/>
    <property type="match status" value="1"/>
</dbReference>
<dbReference type="NCBIfam" id="TIGR02959">
    <property type="entry name" value="SigZ"/>
    <property type="match status" value="1"/>
</dbReference>
<keyword evidence="2" id="KW-0805">Transcription regulation</keyword>
<dbReference type="InterPro" id="IPR014304">
    <property type="entry name" value="RNA_pol_sigma-Z"/>
</dbReference>
<dbReference type="Pfam" id="PF08281">
    <property type="entry name" value="Sigma70_r4_2"/>
    <property type="match status" value="1"/>
</dbReference>
<reference evidence="8 9" key="1">
    <citation type="submission" date="2018-12" db="EMBL/GenBank/DDBJ databases">
        <title>Vibrio sp. isolated from China Sea.</title>
        <authorList>
            <person name="Li Y."/>
        </authorList>
    </citation>
    <scope>NUCLEOTIDE SEQUENCE [LARGE SCALE GENOMIC DNA]</scope>
    <source>
        <strain evidence="8 9">BEI207</strain>
    </source>
</reference>
<dbReference type="PANTHER" id="PTHR43133:SF62">
    <property type="entry name" value="RNA POLYMERASE SIGMA FACTOR SIGZ"/>
    <property type="match status" value="1"/>
</dbReference>
<comment type="caution">
    <text evidence="8">The sequence shown here is derived from an EMBL/GenBank/DDBJ whole genome shotgun (WGS) entry which is preliminary data.</text>
</comment>
<dbReference type="Gene3D" id="1.10.1740.10">
    <property type="match status" value="1"/>
</dbReference>
<keyword evidence="4" id="KW-0804">Transcription</keyword>
<dbReference type="InterPro" id="IPR007627">
    <property type="entry name" value="RNA_pol_sigma70_r2"/>
</dbReference>
<evidence type="ECO:0000313" key="9">
    <source>
        <dbReference type="Proteomes" id="UP000268973"/>
    </source>
</evidence>
<feature type="domain" description="RNA polymerase sigma factor 70 region 4 type 2" evidence="7">
    <location>
        <begin position="108"/>
        <end position="159"/>
    </location>
</feature>
<dbReference type="InterPro" id="IPR039425">
    <property type="entry name" value="RNA_pol_sigma-70-like"/>
</dbReference>
<evidence type="ECO:0000256" key="4">
    <source>
        <dbReference type="ARBA" id="ARBA00023163"/>
    </source>
</evidence>
<evidence type="ECO:0000259" key="6">
    <source>
        <dbReference type="Pfam" id="PF04542"/>
    </source>
</evidence>
<dbReference type="SUPFAM" id="SSF88659">
    <property type="entry name" value="Sigma3 and sigma4 domains of RNA polymerase sigma factors"/>
    <property type="match status" value="1"/>
</dbReference>
<dbReference type="GO" id="GO:0016987">
    <property type="term" value="F:sigma factor activity"/>
    <property type="evidence" value="ECO:0007669"/>
    <property type="project" value="UniProtKB-KW"/>
</dbReference>
<dbReference type="InterPro" id="IPR013249">
    <property type="entry name" value="RNA_pol_sigma70_r4_t2"/>
</dbReference>
<dbReference type="InterPro" id="IPR013324">
    <property type="entry name" value="RNA_pol_sigma_r3/r4-like"/>
</dbReference>
<dbReference type="NCBIfam" id="TIGR02937">
    <property type="entry name" value="sigma70-ECF"/>
    <property type="match status" value="1"/>
</dbReference>
<dbReference type="NCBIfam" id="NF007215">
    <property type="entry name" value="PRK09637.1"/>
    <property type="match status" value="1"/>
</dbReference>
<name>A0A3S0P8J1_9VIBR</name>
<evidence type="ECO:0000313" key="8">
    <source>
        <dbReference type="EMBL" id="RTZ17734.1"/>
    </source>
</evidence>
<dbReference type="EMBL" id="RXZH01000001">
    <property type="protein sequence ID" value="RTZ17734.1"/>
    <property type="molecule type" value="Genomic_DNA"/>
</dbReference>
<dbReference type="GO" id="GO:0006352">
    <property type="term" value="P:DNA-templated transcription initiation"/>
    <property type="evidence" value="ECO:0007669"/>
    <property type="project" value="InterPro"/>
</dbReference>
<keyword evidence="9" id="KW-1185">Reference proteome</keyword>
<evidence type="ECO:0000259" key="7">
    <source>
        <dbReference type="Pfam" id="PF08281"/>
    </source>
</evidence>
<evidence type="ECO:0000256" key="5">
    <source>
        <dbReference type="NCBIfam" id="TIGR02959"/>
    </source>
</evidence>
<evidence type="ECO:0000256" key="1">
    <source>
        <dbReference type="ARBA" id="ARBA00010641"/>
    </source>
</evidence>
<dbReference type="OrthoDB" id="9803470at2"/>
<gene>
    <name evidence="8" type="primary">sigZ</name>
    <name evidence="8" type="ORF">EJ063_02820</name>
</gene>
<dbReference type="InterPro" id="IPR014284">
    <property type="entry name" value="RNA_pol_sigma-70_dom"/>
</dbReference>
<evidence type="ECO:0000256" key="3">
    <source>
        <dbReference type="ARBA" id="ARBA00023082"/>
    </source>
</evidence>
<accession>A0A3S0P8J1</accession>
<dbReference type="GO" id="GO:0003677">
    <property type="term" value="F:DNA binding"/>
    <property type="evidence" value="ECO:0007669"/>
    <property type="project" value="InterPro"/>
</dbReference>
<keyword evidence="3" id="KW-0731">Sigma factor</keyword>
<sequence>MKLASSTFSLESVWGEYQSALKSFLHSKVSNPDDVDDLQQEILIKTHQNLATVKEADSVKSWLFQLANRTIIDFYRKRARQQRDGELNPDDLWFEQEEASLEQEMAECIQPFVDALPQEQSSLISAVDLQGASQKQLADKVGLSYSTLKSRVQKGRVELRKLFEECCTLQLDKNGSVIDCEVKSDGCGKC</sequence>
<proteinExistence type="inferred from homology"/>
<dbReference type="InterPro" id="IPR036388">
    <property type="entry name" value="WH-like_DNA-bd_sf"/>
</dbReference>
<dbReference type="InterPro" id="IPR013325">
    <property type="entry name" value="RNA_pol_sigma_r2"/>
</dbReference>
<protein>
    <recommendedName>
        <fullName evidence="5">RNA polymerase sigma factor SigZ</fullName>
    </recommendedName>
</protein>
<dbReference type="Proteomes" id="UP000268973">
    <property type="component" value="Unassembled WGS sequence"/>
</dbReference>
<comment type="similarity">
    <text evidence="1">Belongs to the sigma-70 factor family. ECF subfamily.</text>
</comment>
<dbReference type="Pfam" id="PF04542">
    <property type="entry name" value="Sigma70_r2"/>
    <property type="match status" value="1"/>
</dbReference>
<dbReference type="RefSeq" id="WP_126572485.1">
    <property type="nucleotide sequence ID" value="NZ_RXZH01000001.1"/>
</dbReference>
<evidence type="ECO:0000256" key="2">
    <source>
        <dbReference type="ARBA" id="ARBA00023015"/>
    </source>
</evidence>
<dbReference type="Gene3D" id="1.10.10.10">
    <property type="entry name" value="Winged helix-like DNA-binding domain superfamily/Winged helix DNA-binding domain"/>
    <property type="match status" value="1"/>
</dbReference>
<dbReference type="AlphaFoldDB" id="A0A3S0P8J1"/>
<feature type="domain" description="RNA polymerase sigma-70 region 2" evidence="6">
    <location>
        <begin position="16"/>
        <end position="80"/>
    </location>
</feature>